<evidence type="ECO:0000256" key="1">
    <source>
        <dbReference type="ARBA" id="ARBA00004141"/>
    </source>
</evidence>
<proteinExistence type="inferred from homology"/>
<reference evidence="9 10" key="1">
    <citation type="journal article" date="2020" name="G3 (Bethesda)">
        <title>Improved Reference Genome for Cyclotella cryptica CCMP332, a Model for Cell Wall Morphogenesis, Salinity Adaptation, and Lipid Production in Diatoms (Bacillariophyta).</title>
        <authorList>
            <person name="Roberts W.R."/>
            <person name="Downey K.M."/>
            <person name="Ruck E.C."/>
            <person name="Traller J.C."/>
            <person name="Alverson A.J."/>
        </authorList>
    </citation>
    <scope>NUCLEOTIDE SEQUENCE [LARGE SCALE GENOMIC DNA]</scope>
    <source>
        <strain evidence="9 10">CCMP332</strain>
    </source>
</reference>
<dbReference type="Pfam" id="PF04515">
    <property type="entry name" value="Choline_transpo"/>
    <property type="match status" value="1"/>
</dbReference>
<keyword evidence="6" id="KW-0325">Glycoprotein</keyword>
<dbReference type="EMBL" id="JABMIG020000472">
    <property type="protein sequence ID" value="KAL3776826.1"/>
    <property type="molecule type" value="Genomic_DNA"/>
</dbReference>
<feature type="transmembrane region" description="Helical" evidence="7">
    <location>
        <begin position="608"/>
        <end position="629"/>
    </location>
</feature>
<dbReference type="GO" id="GO:0022857">
    <property type="term" value="F:transmembrane transporter activity"/>
    <property type="evidence" value="ECO:0007669"/>
    <property type="project" value="UniProtKB-UniRule"/>
</dbReference>
<feature type="transmembrane region" description="Helical" evidence="7">
    <location>
        <begin position="396"/>
        <end position="420"/>
    </location>
</feature>
<evidence type="ECO:0000256" key="2">
    <source>
        <dbReference type="ARBA" id="ARBA00007168"/>
    </source>
</evidence>
<keyword evidence="4 7" id="KW-1133">Transmembrane helix</keyword>
<dbReference type="GO" id="GO:0005886">
    <property type="term" value="C:plasma membrane"/>
    <property type="evidence" value="ECO:0007669"/>
    <property type="project" value="UniProtKB-SubCell"/>
</dbReference>
<evidence type="ECO:0000313" key="9">
    <source>
        <dbReference type="EMBL" id="KAL3776826.1"/>
    </source>
</evidence>
<feature type="region of interest" description="Disordered" evidence="8">
    <location>
        <begin position="722"/>
        <end position="751"/>
    </location>
</feature>
<dbReference type="Proteomes" id="UP001516023">
    <property type="component" value="Unassembled WGS sequence"/>
</dbReference>
<name>A0ABD3NQC6_9STRA</name>
<accession>A0ABD3NQC6</accession>
<feature type="transmembrane region" description="Helical" evidence="7">
    <location>
        <begin position="491"/>
        <end position="524"/>
    </location>
</feature>
<protein>
    <recommendedName>
        <fullName evidence="7">Choline transporter-like protein</fullName>
    </recommendedName>
</protein>
<feature type="transmembrane region" description="Helical" evidence="7">
    <location>
        <begin position="285"/>
        <end position="305"/>
    </location>
</feature>
<organism evidence="9 10">
    <name type="scientific">Cyclotella cryptica</name>
    <dbReference type="NCBI Taxonomy" id="29204"/>
    <lineage>
        <taxon>Eukaryota</taxon>
        <taxon>Sar</taxon>
        <taxon>Stramenopiles</taxon>
        <taxon>Ochrophyta</taxon>
        <taxon>Bacillariophyta</taxon>
        <taxon>Coscinodiscophyceae</taxon>
        <taxon>Thalassiosirophycidae</taxon>
        <taxon>Stephanodiscales</taxon>
        <taxon>Stephanodiscaceae</taxon>
        <taxon>Cyclotella</taxon>
    </lineage>
</organism>
<keyword evidence="5 7" id="KW-0472">Membrane</keyword>
<evidence type="ECO:0000256" key="4">
    <source>
        <dbReference type="ARBA" id="ARBA00022989"/>
    </source>
</evidence>
<keyword evidence="10" id="KW-1185">Reference proteome</keyword>
<evidence type="ECO:0000313" key="10">
    <source>
        <dbReference type="Proteomes" id="UP001516023"/>
    </source>
</evidence>
<evidence type="ECO:0000256" key="3">
    <source>
        <dbReference type="ARBA" id="ARBA00022692"/>
    </source>
</evidence>
<dbReference type="InterPro" id="IPR007603">
    <property type="entry name" value="Choline_transptr-like"/>
</dbReference>
<feature type="transmembrane region" description="Helical" evidence="7">
    <location>
        <begin position="673"/>
        <end position="691"/>
    </location>
</feature>
<feature type="transmembrane region" description="Helical" evidence="7">
    <location>
        <begin position="545"/>
        <end position="567"/>
    </location>
</feature>
<gene>
    <name evidence="9" type="ORF">HJC23_011156</name>
</gene>
<comment type="subcellular location">
    <subcellularLocation>
        <location evidence="7">Cell membrane</location>
        <topology evidence="7">Multi-pass membrane protein</topology>
    </subcellularLocation>
    <subcellularLocation>
        <location evidence="1">Membrane</location>
        <topology evidence="1">Multi-pass membrane protein</topology>
    </subcellularLocation>
</comment>
<dbReference type="AlphaFoldDB" id="A0ABD3NQC6"/>
<evidence type="ECO:0000256" key="7">
    <source>
        <dbReference type="RuleBase" id="RU368066"/>
    </source>
</evidence>
<dbReference type="PANTHER" id="PTHR12385:SF14">
    <property type="entry name" value="CHOLINE TRANSPORTER-LIKE 2"/>
    <property type="match status" value="1"/>
</dbReference>
<feature type="transmembrane region" description="Helical" evidence="7">
    <location>
        <begin position="641"/>
        <end position="666"/>
    </location>
</feature>
<feature type="transmembrane region" description="Helical" evidence="7">
    <location>
        <begin position="55"/>
        <end position="79"/>
    </location>
</feature>
<feature type="transmembrane region" description="Helical" evidence="7">
    <location>
        <begin position="312"/>
        <end position="333"/>
    </location>
</feature>
<feature type="transmembrane region" description="Helical" evidence="7">
    <location>
        <begin position="353"/>
        <end position="375"/>
    </location>
</feature>
<evidence type="ECO:0000256" key="8">
    <source>
        <dbReference type="SAM" id="MobiDB-lite"/>
    </source>
</evidence>
<feature type="transmembrane region" description="Helical" evidence="7">
    <location>
        <begin position="579"/>
        <end position="596"/>
    </location>
</feature>
<dbReference type="PANTHER" id="PTHR12385">
    <property type="entry name" value="CHOLINE TRANSPORTER-LIKE (SLC FAMILY 44)"/>
    <property type="match status" value="1"/>
</dbReference>
<evidence type="ECO:0000256" key="6">
    <source>
        <dbReference type="ARBA" id="ARBA00023180"/>
    </source>
</evidence>
<keyword evidence="3 7" id="KW-0812">Transmembrane</keyword>
<sequence>MVGPIFAWRKNGSGDMELQLPENKVPNHPDNEQLAKRCSDDDFFPLDSGRRCTDVLFLLLIICSWVAMTGLGLASMGVIESEYIKQGDPNRLVNGLDYHGNVCGVTNFVTPGGEDVINLPKAYPMPSGFFVCVESCPSTNNFDKFICEYEIQHDIDATLSAAADIGGSGVVESNNASKSIYLFYTGQKQCMPLIESTSFLGYCIPNLPLNDVLLSTNGTSNQSDVGSSPLTQEKDDAISNNATIINGTTAYNNASISVSVTAEKKATSRSDVFDMVMADVHTVRYVIFTFGCGVAMTLGILFLIIIQLPGLLSLLVWTMIIAVDVGLVGAGYYTKGVSATWEASGRPGNEALALYYGSYALYGLAGVWCFVMLFLRKRILLAIACVKEASRAISAMPLMTVFPAAQVLSLFAFTVVWGIYMAYLASSGEIKASCMCPIFDQGFAGVVDAKVTLAPTPADTAMASNSLGSDSCDEGCFVYKELTYSTNTKYAGLYMIFVWFWTSQFIVAVGQLVVGVSVSQWYFSRDRSRVGNSTFMKSIFLVSRYHLGTAAYGALVIAIIKTIRAILSYIQKKAAKSKISLAVILLKVLHCLIWCLEKCLKFINKQAYIQTAIFSYSFCKAARIGFFLILRNALRISAVSIVSQVVLFIGKVFITVASTVSGYYYLQIHFGDQLNSLMAPTLLIAICSYAVSEMFDEVFGMAISTILQCFVTDEEIFEPNTRYSPSSLSGTLDATQQKYDNKKSSSIGIDQ</sequence>
<comment type="function">
    <text evidence="7">Choline transporter.</text>
</comment>
<comment type="similarity">
    <text evidence="2 7">Belongs to the CTL (choline transporter-like) family.</text>
</comment>
<comment type="caution">
    <text evidence="9">The sequence shown here is derived from an EMBL/GenBank/DDBJ whole genome shotgun (WGS) entry which is preliminary data.</text>
</comment>
<evidence type="ECO:0000256" key="5">
    <source>
        <dbReference type="ARBA" id="ARBA00023136"/>
    </source>
</evidence>